<dbReference type="SMART" id="SM00256">
    <property type="entry name" value="FBOX"/>
    <property type="match status" value="1"/>
</dbReference>
<dbReference type="AlphaFoldDB" id="A0AAD4JBH9"/>
<evidence type="ECO:0000313" key="2">
    <source>
        <dbReference type="EMBL" id="KAH6830118.1"/>
    </source>
</evidence>
<dbReference type="Pfam" id="PF08268">
    <property type="entry name" value="FBA_3"/>
    <property type="match status" value="1"/>
</dbReference>
<accession>A0AAD4JBH9</accession>
<dbReference type="PANTHER" id="PTHR31672:SF13">
    <property type="entry name" value="F-BOX PROTEIN CPR30-LIKE"/>
    <property type="match status" value="1"/>
</dbReference>
<dbReference type="InterPro" id="IPR050796">
    <property type="entry name" value="SCF_F-box_component"/>
</dbReference>
<keyword evidence="3" id="KW-1185">Reference proteome</keyword>
<dbReference type="InterPro" id="IPR036047">
    <property type="entry name" value="F-box-like_dom_sf"/>
</dbReference>
<evidence type="ECO:0000259" key="1">
    <source>
        <dbReference type="PROSITE" id="PS50181"/>
    </source>
</evidence>
<name>A0AAD4JBH9_PERFH</name>
<dbReference type="Pfam" id="PF00646">
    <property type="entry name" value="F-box"/>
    <property type="match status" value="1"/>
</dbReference>
<dbReference type="Proteomes" id="UP001190926">
    <property type="component" value="Unassembled WGS sequence"/>
</dbReference>
<evidence type="ECO:0000313" key="3">
    <source>
        <dbReference type="Proteomes" id="UP001190926"/>
    </source>
</evidence>
<gene>
    <name evidence="2" type="ORF">C2S53_010656</name>
</gene>
<sequence length="378" mass="43006">MADDDDVFTKLPLDVVFQILAKLPTKSLLQLRRVSKSFNPLILQPHFLKLHLTADADADHRLHVIYYESTDYTKAYFSFHAEKSFSSCKILETPFKSVHGYLRIVGSDRGVVCLFDTNYFTFVGTVILWNPFIGKFKILPCPQEVNCFRSNVSHMAVGFGFDHINFDFKVVKILYSCDNEHEFMPKALICSVKSGSWRSSGLVVPCFMSKNWASSVFVNGVVHWLAYKQPRINGQPNCIMGFDVVEEAFKLMEVPQNLGPNSKELRLCSWIDEKSVALFVGYHENMGEAWDLWLMNDYGNVESWTRNRTIVLEQVFYPLKIVNGGDILAAIGDEKLVSIDVENEEVRDLEVCGLPLSFYAASYMPSLAMIDIGEQLLE</sequence>
<organism evidence="2 3">
    <name type="scientific">Perilla frutescens var. hirtella</name>
    <name type="common">Perilla citriodora</name>
    <name type="synonym">Perilla setoyensis</name>
    <dbReference type="NCBI Taxonomy" id="608512"/>
    <lineage>
        <taxon>Eukaryota</taxon>
        <taxon>Viridiplantae</taxon>
        <taxon>Streptophyta</taxon>
        <taxon>Embryophyta</taxon>
        <taxon>Tracheophyta</taxon>
        <taxon>Spermatophyta</taxon>
        <taxon>Magnoliopsida</taxon>
        <taxon>eudicotyledons</taxon>
        <taxon>Gunneridae</taxon>
        <taxon>Pentapetalae</taxon>
        <taxon>asterids</taxon>
        <taxon>lamiids</taxon>
        <taxon>Lamiales</taxon>
        <taxon>Lamiaceae</taxon>
        <taxon>Nepetoideae</taxon>
        <taxon>Elsholtzieae</taxon>
        <taxon>Perilla</taxon>
    </lineage>
</organism>
<dbReference type="NCBIfam" id="TIGR01640">
    <property type="entry name" value="F_box_assoc_1"/>
    <property type="match status" value="1"/>
</dbReference>
<feature type="domain" description="F-box" evidence="1">
    <location>
        <begin position="5"/>
        <end position="50"/>
    </location>
</feature>
<comment type="caution">
    <text evidence="2">The sequence shown here is derived from an EMBL/GenBank/DDBJ whole genome shotgun (WGS) entry which is preliminary data.</text>
</comment>
<dbReference type="InterPro" id="IPR017451">
    <property type="entry name" value="F-box-assoc_interact_dom"/>
</dbReference>
<reference evidence="2 3" key="1">
    <citation type="journal article" date="2021" name="Nat. Commun.">
        <title>Incipient diploidization of the medicinal plant Perilla within 10,000 years.</title>
        <authorList>
            <person name="Zhang Y."/>
            <person name="Shen Q."/>
            <person name="Leng L."/>
            <person name="Zhang D."/>
            <person name="Chen S."/>
            <person name="Shi Y."/>
            <person name="Ning Z."/>
            <person name="Chen S."/>
        </authorList>
    </citation>
    <scope>NUCLEOTIDE SEQUENCE [LARGE SCALE GENOMIC DNA]</scope>
    <source>
        <strain evidence="3">cv. PC099</strain>
    </source>
</reference>
<protein>
    <recommendedName>
        <fullName evidence="1">F-box domain-containing protein</fullName>
    </recommendedName>
</protein>
<dbReference type="EMBL" id="SDAM02000101">
    <property type="protein sequence ID" value="KAH6830118.1"/>
    <property type="molecule type" value="Genomic_DNA"/>
</dbReference>
<dbReference type="InterPro" id="IPR001810">
    <property type="entry name" value="F-box_dom"/>
</dbReference>
<proteinExistence type="predicted"/>
<dbReference type="PANTHER" id="PTHR31672">
    <property type="entry name" value="BNACNNG10540D PROTEIN"/>
    <property type="match status" value="1"/>
</dbReference>
<dbReference type="SUPFAM" id="SSF81383">
    <property type="entry name" value="F-box domain"/>
    <property type="match status" value="1"/>
</dbReference>
<dbReference type="PROSITE" id="PS50181">
    <property type="entry name" value="FBOX"/>
    <property type="match status" value="1"/>
</dbReference>
<dbReference type="Gene3D" id="1.20.1280.50">
    <property type="match status" value="1"/>
</dbReference>
<dbReference type="InterPro" id="IPR013187">
    <property type="entry name" value="F-box-assoc_dom_typ3"/>
</dbReference>